<dbReference type="RefSeq" id="XP_002838586.1">
    <property type="nucleotide sequence ID" value="XM_002838540.1"/>
</dbReference>
<dbReference type="Proteomes" id="UP000006911">
    <property type="component" value="Unassembled WGS sequence"/>
</dbReference>
<dbReference type="KEGG" id="tml:GSTUM_00006354001"/>
<reference evidence="1 2" key="1">
    <citation type="journal article" date="2010" name="Nature">
        <title>Perigord black truffle genome uncovers evolutionary origins and mechanisms of symbiosis.</title>
        <authorList>
            <person name="Martin F."/>
            <person name="Kohler A."/>
            <person name="Murat C."/>
            <person name="Balestrini R."/>
            <person name="Coutinho P.M."/>
            <person name="Jaillon O."/>
            <person name="Montanini B."/>
            <person name="Morin E."/>
            <person name="Noel B."/>
            <person name="Percudani R."/>
            <person name="Porcel B."/>
            <person name="Rubini A."/>
            <person name="Amicucci A."/>
            <person name="Amselem J."/>
            <person name="Anthouard V."/>
            <person name="Arcioni S."/>
            <person name="Artiguenave F."/>
            <person name="Aury J.M."/>
            <person name="Ballario P."/>
            <person name="Bolchi A."/>
            <person name="Brenna A."/>
            <person name="Brun A."/>
            <person name="Buee M."/>
            <person name="Cantarel B."/>
            <person name="Chevalier G."/>
            <person name="Couloux A."/>
            <person name="Da Silva C."/>
            <person name="Denoeud F."/>
            <person name="Duplessis S."/>
            <person name="Ghignone S."/>
            <person name="Hilselberger B."/>
            <person name="Iotti M."/>
            <person name="Marcais B."/>
            <person name="Mello A."/>
            <person name="Miranda M."/>
            <person name="Pacioni G."/>
            <person name="Quesneville H."/>
            <person name="Riccioni C."/>
            <person name="Ruotolo R."/>
            <person name="Splivallo R."/>
            <person name="Stocchi V."/>
            <person name="Tisserant E."/>
            <person name="Viscomi A.R."/>
            <person name="Zambonelli A."/>
            <person name="Zampieri E."/>
            <person name="Henrissat B."/>
            <person name="Lebrun M.H."/>
            <person name="Paolocci F."/>
            <person name="Bonfante P."/>
            <person name="Ottonello S."/>
            <person name="Wincker P."/>
        </authorList>
    </citation>
    <scope>NUCLEOTIDE SEQUENCE [LARGE SCALE GENOMIC DNA]</scope>
    <source>
        <strain evidence="1 2">Mel28</strain>
    </source>
</reference>
<accession>D5GE34</accession>
<sequence>MGSHKRNLTAYKYCTVLPVTPLPTATLRYSRRTARGEGFIQDPKSLTLAPESAPRFGSLPINSLLGLVLRFISFFSSFPFDREYDAL</sequence>
<evidence type="ECO:0000313" key="2">
    <source>
        <dbReference type="Proteomes" id="UP000006911"/>
    </source>
</evidence>
<organism evidence="1 2">
    <name type="scientific">Tuber melanosporum (strain Mel28)</name>
    <name type="common">Perigord black truffle</name>
    <dbReference type="NCBI Taxonomy" id="656061"/>
    <lineage>
        <taxon>Eukaryota</taxon>
        <taxon>Fungi</taxon>
        <taxon>Dikarya</taxon>
        <taxon>Ascomycota</taxon>
        <taxon>Pezizomycotina</taxon>
        <taxon>Pezizomycetes</taxon>
        <taxon>Pezizales</taxon>
        <taxon>Tuberaceae</taxon>
        <taxon>Tuber</taxon>
    </lineage>
</organism>
<name>D5GE34_TUBMM</name>
<protein>
    <submittedName>
        <fullName evidence="1">(Perigord truffle) hypothetical protein</fullName>
    </submittedName>
</protein>
<dbReference type="GeneID" id="9183109"/>
<gene>
    <name evidence="1" type="ORF">GSTUM_00006354001</name>
</gene>
<dbReference type="HOGENOM" id="CLU_2484959_0_0_1"/>
<dbReference type="EMBL" id="FN430164">
    <property type="protein sequence ID" value="CAZ82777.1"/>
    <property type="molecule type" value="Genomic_DNA"/>
</dbReference>
<proteinExistence type="predicted"/>
<evidence type="ECO:0000313" key="1">
    <source>
        <dbReference type="EMBL" id="CAZ82777.1"/>
    </source>
</evidence>
<keyword evidence="2" id="KW-1185">Reference proteome</keyword>
<dbReference type="AlphaFoldDB" id="D5GE34"/>
<dbReference type="InParanoid" id="D5GE34"/>